<keyword evidence="4" id="KW-1185">Reference proteome</keyword>
<protein>
    <recommendedName>
        <fullName evidence="2">DUF8020 domain-containing protein</fullName>
    </recommendedName>
</protein>
<dbReference type="EMBL" id="QQBC01000007">
    <property type="protein sequence ID" value="RDI65009.1"/>
    <property type="molecule type" value="Genomic_DNA"/>
</dbReference>
<keyword evidence="1" id="KW-0812">Transmembrane</keyword>
<feature type="transmembrane region" description="Helical" evidence="1">
    <location>
        <begin position="176"/>
        <end position="200"/>
    </location>
</feature>
<feature type="domain" description="DUF8020" evidence="2">
    <location>
        <begin position="64"/>
        <end position="135"/>
    </location>
</feature>
<keyword evidence="1" id="KW-0472">Membrane</keyword>
<dbReference type="STRING" id="1210086.GCA_001613105_03289"/>
<organism evidence="3 4">
    <name type="scientific">Nocardia pseudobrasiliensis</name>
    <dbReference type="NCBI Taxonomy" id="45979"/>
    <lineage>
        <taxon>Bacteria</taxon>
        <taxon>Bacillati</taxon>
        <taxon>Actinomycetota</taxon>
        <taxon>Actinomycetes</taxon>
        <taxon>Mycobacteriales</taxon>
        <taxon>Nocardiaceae</taxon>
        <taxon>Nocardia</taxon>
    </lineage>
</organism>
<sequence length="201" mass="20046">MMIVQRRSSGERHRNPRTIGKTMYIRKLVATAALAIAATTITLATAHGEAQLADTTLSATDGSVGYTTTLAADHSNALVTLASGKFVVTPDAVQVVADDGTVVGAIPTTLRVDAGRTLSVTPTLASDTELTLTPNGGPTSAALSSQSVPFMHQTGGGGAILAGAVVGCVVGVLIGIWFFLVGAIIGCAIGAAIGGFVGAVS</sequence>
<accession>A0A370I2P1</accession>
<dbReference type="InterPro" id="IPR058333">
    <property type="entry name" value="DUF8020"/>
</dbReference>
<evidence type="ECO:0000313" key="4">
    <source>
        <dbReference type="Proteomes" id="UP000254869"/>
    </source>
</evidence>
<dbReference type="Pfam" id="PF26059">
    <property type="entry name" value="DUF8020"/>
    <property type="match status" value="1"/>
</dbReference>
<gene>
    <name evidence="3" type="ORF">DFR76_107387</name>
</gene>
<evidence type="ECO:0000313" key="3">
    <source>
        <dbReference type="EMBL" id="RDI65009.1"/>
    </source>
</evidence>
<proteinExistence type="predicted"/>
<keyword evidence="1" id="KW-1133">Transmembrane helix</keyword>
<reference evidence="3 4" key="1">
    <citation type="submission" date="2018-07" db="EMBL/GenBank/DDBJ databases">
        <title>Genomic Encyclopedia of Type Strains, Phase IV (KMG-IV): sequencing the most valuable type-strain genomes for metagenomic binning, comparative biology and taxonomic classification.</title>
        <authorList>
            <person name="Goeker M."/>
        </authorList>
    </citation>
    <scope>NUCLEOTIDE SEQUENCE [LARGE SCALE GENOMIC DNA]</scope>
    <source>
        <strain evidence="3 4">DSM 44290</strain>
    </source>
</reference>
<name>A0A370I2P1_9NOCA</name>
<dbReference type="Proteomes" id="UP000254869">
    <property type="component" value="Unassembled WGS sequence"/>
</dbReference>
<dbReference type="AlphaFoldDB" id="A0A370I2P1"/>
<evidence type="ECO:0000256" key="1">
    <source>
        <dbReference type="SAM" id="Phobius"/>
    </source>
</evidence>
<comment type="caution">
    <text evidence="3">The sequence shown here is derived from an EMBL/GenBank/DDBJ whole genome shotgun (WGS) entry which is preliminary data.</text>
</comment>
<evidence type="ECO:0000259" key="2">
    <source>
        <dbReference type="Pfam" id="PF26059"/>
    </source>
</evidence>